<protein>
    <submittedName>
        <fullName evidence="1">Uncharacterized protein</fullName>
    </submittedName>
</protein>
<evidence type="ECO:0000313" key="1">
    <source>
        <dbReference type="EMBL" id="KAK0067176.1"/>
    </source>
</evidence>
<reference evidence="1" key="1">
    <citation type="journal article" date="2023" name="PLoS Negl. Trop. Dis.">
        <title>A genome sequence for Biomphalaria pfeifferi, the major vector snail for the human-infecting parasite Schistosoma mansoni.</title>
        <authorList>
            <person name="Bu L."/>
            <person name="Lu L."/>
            <person name="Laidemitt M.R."/>
            <person name="Zhang S.M."/>
            <person name="Mutuku M."/>
            <person name="Mkoji G."/>
            <person name="Steinauer M."/>
            <person name="Loker E.S."/>
        </authorList>
    </citation>
    <scope>NUCLEOTIDE SEQUENCE</scope>
    <source>
        <strain evidence="1">KasaAsao</strain>
    </source>
</reference>
<organism evidence="1 2">
    <name type="scientific">Biomphalaria pfeifferi</name>
    <name type="common">Bloodfluke planorb</name>
    <name type="synonym">Freshwater snail</name>
    <dbReference type="NCBI Taxonomy" id="112525"/>
    <lineage>
        <taxon>Eukaryota</taxon>
        <taxon>Metazoa</taxon>
        <taxon>Spiralia</taxon>
        <taxon>Lophotrochozoa</taxon>
        <taxon>Mollusca</taxon>
        <taxon>Gastropoda</taxon>
        <taxon>Heterobranchia</taxon>
        <taxon>Euthyneura</taxon>
        <taxon>Panpulmonata</taxon>
        <taxon>Hygrophila</taxon>
        <taxon>Lymnaeoidea</taxon>
        <taxon>Planorbidae</taxon>
        <taxon>Biomphalaria</taxon>
    </lineage>
</organism>
<dbReference type="Proteomes" id="UP001233172">
    <property type="component" value="Unassembled WGS sequence"/>
</dbReference>
<dbReference type="AlphaFoldDB" id="A0AAD8FKU3"/>
<evidence type="ECO:0000313" key="2">
    <source>
        <dbReference type="Proteomes" id="UP001233172"/>
    </source>
</evidence>
<feature type="non-terminal residue" evidence="1">
    <location>
        <position position="54"/>
    </location>
</feature>
<keyword evidence="2" id="KW-1185">Reference proteome</keyword>
<proteinExistence type="predicted"/>
<accession>A0AAD8FKU3</accession>
<name>A0AAD8FKU3_BIOPF</name>
<reference evidence="1" key="2">
    <citation type="submission" date="2023-04" db="EMBL/GenBank/DDBJ databases">
        <authorList>
            <person name="Bu L."/>
            <person name="Lu L."/>
            <person name="Laidemitt M.R."/>
            <person name="Zhang S.M."/>
            <person name="Mutuku M."/>
            <person name="Mkoji G."/>
            <person name="Steinauer M."/>
            <person name="Loker E.S."/>
        </authorList>
    </citation>
    <scope>NUCLEOTIDE SEQUENCE</scope>
    <source>
        <strain evidence="1">KasaAsao</strain>
        <tissue evidence="1">Whole Snail</tissue>
    </source>
</reference>
<sequence length="54" mass="5934">MAIGPQRWNNKLGFLYIADGQGPHKVFLVSSGKVNIDAHVIFIPLFPAFSPPVQ</sequence>
<comment type="caution">
    <text evidence="1">The sequence shown here is derived from an EMBL/GenBank/DDBJ whole genome shotgun (WGS) entry which is preliminary data.</text>
</comment>
<dbReference type="EMBL" id="JASAOG010000008">
    <property type="protein sequence ID" value="KAK0067176.1"/>
    <property type="molecule type" value="Genomic_DNA"/>
</dbReference>
<gene>
    <name evidence="1" type="ORF">Bpfe_003274</name>
</gene>